<evidence type="ECO:0008006" key="3">
    <source>
        <dbReference type="Google" id="ProtNLM"/>
    </source>
</evidence>
<comment type="caution">
    <text evidence="1">The sequence shown here is derived from an EMBL/GenBank/DDBJ whole genome shotgun (WGS) entry which is preliminary data.</text>
</comment>
<sequence>MFQTPSETDSNPAESLLLVPIDPLNSEPAAAMLSNFLKETQIPAYSLSLISDSANARNTARRDACYNSAVWENVPIKATNSFVAAQKATSHRGRRGDSALTLRQLTNFEDFFELGKDLGLTGAWAEIGVCQGDTSRKILERGPQSQLLLVDAWDAVDIYTAEEGARNLEITIENLAHIAPERYTMLRMSTSQAASQIADASLDFIYLDAGHMYADAKQDINAWWPKLKPGGIFAGDDYYNGFVLDAGYTFGVRDAVEEFFGNINHRIYATDAEGSEEAFQQWYVLKCA</sequence>
<keyword evidence="2" id="KW-1185">Reference proteome</keyword>
<evidence type="ECO:0000313" key="2">
    <source>
        <dbReference type="Proteomes" id="UP001165085"/>
    </source>
</evidence>
<dbReference type="SUPFAM" id="SSF53335">
    <property type="entry name" value="S-adenosyl-L-methionine-dependent methyltransferases"/>
    <property type="match status" value="1"/>
</dbReference>
<dbReference type="EMBL" id="BRXY01000112">
    <property type="protein sequence ID" value="GMH66808.1"/>
    <property type="molecule type" value="Genomic_DNA"/>
</dbReference>
<evidence type="ECO:0000313" key="1">
    <source>
        <dbReference type="EMBL" id="GMH66808.1"/>
    </source>
</evidence>
<dbReference type="InterPro" id="IPR029063">
    <property type="entry name" value="SAM-dependent_MTases_sf"/>
</dbReference>
<organism evidence="1 2">
    <name type="scientific">Triparma strigata</name>
    <dbReference type="NCBI Taxonomy" id="1606541"/>
    <lineage>
        <taxon>Eukaryota</taxon>
        <taxon>Sar</taxon>
        <taxon>Stramenopiles</taxon>
        <taxon>Ochrophyta</taxon>
        <taxon>Bolidophyceae</taxon>
        <taxon>Parmales</taxon>
        <taxon>Triparmaceae</taxon>
        <taxon>Triparma</taxon>
    </lineage>
</organism>
<dbReference type="AlphaFoldDB" id="A0A9W7E8M7"/>
<dbReference type="PANTHER" id="PTHR37909:SF1">
    <property type="entry name" value="S-ADENOSYL-L-METHIONINE-DEPENDENT METHYLTRANSFERASES SUPERFAMILY PROTEIN"/>
    <property type="match status" value="1"/>
</dbReference>
<dbReference type="Gene3D" id="3.40.50.150">
    <property type="entry name" value="Vaccinia Virus protein VP39"/>
    <property type="match status" value="1"/>
</dbReference>
<reference evidence="2" key="1">
    <citation type="journal article" date="2023" name="Commun. Biol.">
        <title>Genome analysis of Parmales, the sister group of diatoms, reveals the evolutionary specialization of diatoms from phago-mixotrophs to photoautotrophs.</title>
        <authorList>
            <person name="Ban H."/>
            <person name="Sato S."/>
            <person name="Yoshikawa S."/>
            <person name="Yamada K."/>
            <person name="Nakamura Y."/>
            <person name="Ichinomiya M."/>
            <person name="Sato N."/>
            <person name="Blanc-Mathieu R."/>
            <person name="Endo H."/>
            <person name="Kuwata A."/>
            <person name="Ogata H."/>
        </authorList>
    </citation>
    <scope>NUCLEOTIDE SEQUENCE [LARGE SCALE GENOMIC DNA]</scope>
    <source>
        <strain evidence="2">NIES 3701</strain>
    </source>
</reference>
<accession>A0A9W7E8M7</accession>
<gene>
    <name evidence="1" type="ORF">TrST_g7490</name>
</gene>
<dbReference type="Proteomes" id="UP001165085">
    <property type="component" value="Unassembled WGS sequence"/>
</dbReference>
<proteinExistence type="predicted"/>
<name>A0A9W7E8M7_9STRA</name>
<protein>
    <recommendedName>
        <fullName evidence="3">Class I SAM-dependent methyltransferase</fullName>
    </recommendedName>
</protein>
<dbReference type="Pfam" id="PF13578">
    <property type="entry name" value="Methyltransf_24"/>
    <property type="match status" value="1"/>
</dbReference>
<dbReference type="PANTHER" id="PTHR37909">
    <property type="entry name" value="S-ADENOSYL-L-METHIONINE-DEPENDENT METHYLTRANSFERASES SUPERFAMILY PROTEIN"/>
    <property type="match status" value="1"/>
</dbReference>
<dbReference type="OrthoDB" id="186626at2759"/>